<feature type="compositionally biased region" description="Basic and acidic residues" evidence="1">
    <location>
        <begin position="1"/>
        <end position="13"/>
    </location>
</feature>
<gene>
    <name evidence="2" type="ORF">Q8F55_004824</name>
</gene>
<dbReference type="Gene3D" id="3.80.10.10">
    <property type="entry name" value="Ribonuclease Inhibitor"/>
    <property type="match status" value="1"/>
</dbReference>
<sequence>MGGDSDAPRKPRPGDLSLDTTTTTSSSSQRHGAQRLILDALPLVFDEQPDTARKFLLVGNRAIHAVASQAAYKELVVEVTIPGTVGHGEFKSSGPARDCCKGYDMKSKLPVYARHVRILHFRHRCHSHIPTEINVATRSADRYEAWQFASDLINTVPGVEELAWQTGLGIGGPLWKSIASLRRLRRLYLQAPGDHPSHTVDAPTYPRLTPDLQQAAPPGIAFPELGDTGEPSKPRAKAVGFNGLALGIGWENLEALQLEGLSSQGARTIASHLQILASLPPGYHPQLHTLSLSTHFADLRLCESIGRFGSLRSLKHLTLATTGTKLNQDCLKTIIENSPALESLKLNDIEVGFKNLEIAIAESGSHHSWVLKHLASLHHVPMAQLTRFAVVRLIHPVATLPWPPLNIVVPPMLPGHQSEAIPTELLQVVTTHGRHLEDLCLDWWELTLVNLEALLYACPKLRKIQVAVKASVLDIVSMTAAFGNVPSLVELAVTSKTPFANTAAKTKATKAKKEAEVELPSFLAERIAEGDTTLVEVRDLRKFVRRLPNFRLLRWIGRPGKGEWRFPAVRKTTLVPVDFVHSAQLTLQVWKECQLVAPSFVFEDDPVTYQTMALEPPASPTTPDAPPLTRSTTWSSASLASASNPSQQSPARPRRASSTNGSSSSTSVLGLEWEALPSAAPPVPPMPPMPPMPPVPRLSMPPLPVSPRTSPTTKNEANGHSRGRSQSSVGSKASAPPSAGRAPRERKSTKPAKMLSYTPGSSMNDVAQKHVPGAAARKSTAPSLVIGRAAEASSPDKTTPSDSGSDGWTVVGGGGDGRGKSRK</sequence>
<evidence type="ECO:0000313" key="2">
    <source>
        <dbReference type="EMBL" id="KAL1408027.1"/>
    </source>
</evidence>
<feature type="compositionally biased region" description="Polar residues" evidence="1">
    <location>
        <begin position="709"/>
        <end position="718"/>
    </location>
</feature>
<evidence type="ECO:0000313" key="3">
    <source>
        <dbReference type="Proteomes" id="UP001565368"/>
    </source>
</evidence>
<proteinExistence type="predicted"/>
<feature type="compositionally biased region" description="Pro residues" evidence="1">
    <location>
        <begin position="617"/>
        <end position="626"/>
    </location>
</feature>
<feature type="compositionally biased region" description="Low complexity" evidence="1">
    <location>
        <begin position="727"/>
        <end position="741"/>
    </location>
</feature>
<dbReference type="GeneID" id="95985867"/>
<feature type="region of interest" description="Disordered" evidence="1">
    <location>
        <begin position="684"/>
        <end position="823"/>
    </location>
</feature>
<feature type="region of interest" description="Disordered" evidence="1">
    <location>
        <begin position="1"/>
        <end position="32"/>
    </location>
</feature>
<dbReference type="Proteomes" id="UP001565368">
    <property type="component" value="Unassembled WGS sequence"/>
</dbReference>
<dbReference type="RefSeq" id="XP_069207971.1">
    <property type="nucleotide sequence ID" value="XM_069353329.1"/>
</dbReference>
<reference evidence="2 3" key="1">
    <citation type="submission" date="2023-08" db="EMBL/GenBank/DDBJ databases">
        <title>Annotated Genome Sequence of Vanrija albida AlHP1.</title>
        <authorList>
            <person name="Herzog R."/>
        </authorList>
    </citation>
    <scope>NUCLEOTIDE SEQUENCE [LARGE SCALE GENOMIC DNA]</scope>
    <source>
        <strain evidence="2 3">AlHP1</strain>
    </source>
</reference>
<dbReference type="SUPFAM" id="SSF52047">
    <property type="entry name" value="RNI-like"/>
    <property type="match status" value="1"/>
</dbReference>
<dbReference type="InterPro" id="IPR032675">
    <property type="entry name" value="LRR_dom_sf"/>
</dbReference>
<accession>A0ABR3Q089</accession>
<feature type="region of interest" description="Disordered" evidence="1">
    <location>
        <begin position="613"/>
        <end position="667"/>
    </location>
</feature>
<evidence type="ECO:0000256" key="1">
    <source>
        <dbReference type="SAM" id="MobiDB-lite"/>
    </source>
</evidence>
<protein>
    <submittedName>
        <fullName evidence="2">Uncharacterized protein</fullName>
    </submittedName>
</protein>
<feature type="compositionally biased region" description="Low complexity" evidence="1">
    <location>
        <begin position="627"/>
        <end position="667"/>
    </location>
</feature>
<feature type="compositionally biased region" description="Low complexity" evidence="1">
    <location>
        <begin position="15"/>
        <end position="28"/>
    </location>
</feature>
<comment type="caution">
    <text evidence="2">The sequence shown here is derived from an EMBL/GenBank/DDBJ whole genome shotgun (WGS) entry which is preliminary data.</text>
</comment>
<feature type="compositionally biased region" description="Pro residues" evidence="1">
    <location>
        <begin position="684"/>
        <end position="705"/>
    </location>
</feature>
<name>A0ABR3Q089_9TREE</name>
<keyword evidence="3" id="KW-1185">Reference proteome</keyword>
<dbReference type="EMBL" id="JBBXJM010000004">
    <property type="protein sequence ID" value="KAL1408027.1"/>
    <property type="molecule type" value="Genomic_DNA"/>
</dbReference>
<organism evidence="2 3">
    <name type="scientific">Vanrija albida</name>
    <dbReference type="NCBI Taxonomy" id="181172"/>
    <lineage>
        <taxon>Eukaryota</taxon>
        <taxon>Fungi</taxon>
        <taxon>Dikarya</taxon>
        <taxon>Basidiomycota</taxon>
        <taxon>Agaricomycotina</taxon>
        <taxon>Tremellomycetes</taxon>
        <taxon>Trichosporonales</taxon>
        <taxon>Trichosporonaceae</taxon>
        <taxon>Vanrija</taxon>
    </lineage>
</organism>